<dbReference type="GO" id="GO:0005634">
    <property type="term" value="C:nucleus"/>
    <property type="evidence" value="ECO:0007669"/>
    <property type="project" value="TreeGrafter"/>
</dbReference>
<evidence type="ECO:0000256" key="10">
    <source>
        <dbReference type="ARBA" id="ARBA00073433"/>
    </source>
</evidence>
<feature type="compositionally biased region" description="Polar residues" evidence="11">
    <location>
        <begin position="367"/>
        <end position="411"/>
    </location>
</feature>
<dbReference type="GO" id="GO:0043565">
    <property type="term" value="F:sequence-specific DNA binding"/>
    <property type="evidence" value="ECO:0007669"/>
    <property type="project" value="TreeGrafter"/>
</dbReference>
<accession>A0A1Q5Q9C5</accession>
<dbReference type="EMBL" id="LFMY01000005">
    <property type="protein sequence ID" value="OKL60736.1"/>
    <property type="molecule type" value="Genomic_DNA"/>
</dbReference>
<reference evidence="13 14" key="1">
    <citation type="submission" date="2015-06" db="EMBL/GenBank/DDBJ databases">
        <title>Talaromyces atroroseus IBT 11181 draft genome.</title>
        <authorList>
            <person name="Rasmussen K.B."/>
            <person name="Rasmussen S."/>
            <person name="Petersen B."/>
            <person name="Sicheritz-Ponten T."/>
            <person name="Mortensen U.H."/>
            <person name="Thrane U."/>
        </authorList>
    </citation>
    <scope>NUCLEOTIDE SEQUENCE [LARGE SCALE GENOMIC DNA]</scope>
    <source>
        <strain evidence="13 14">IBT 11181</strain>
    </source>
</reference>
<keyword evidence="3" id="KW-0749">Sporulation</keyword>
<feature type="compositionally biased region" description="Basic and acidic residues" evidence="11">
    <location>
        <begin position="433"/>
        <end position="443"/>
    </location>
</feature>
<feature type="compositionally biased region" description="Acidic residues" evidence="11">
    <location>
        <begin position="458"/>
        <end position="470"/>
    </location>
</feature>
<feature type="compositionally biased region" description="Polar residues" evidence="11">
    <location>
        <begin position="519"/>
        <end position="534"/>
    </location>
</feature>
<keyword evidence="14" id="KW-1185">Reference proteome</keyword>
<organism evidence="13 14">
    <name type="scientific">Talaromyces atroroseus</name>
    <dbReference type="NCBI Taxonomy" id="1441469"/>
    <lineage>
        <taxon>Eukaryota</taxon>
        <taxon>Fungi</taxon>
        <taxon>Dikarya</taxon>
        <taxon>Ascomycota</taxon>
        <taxon>Pezizomycotina</taxon>
        <taxon>Eurotiomycetes</taxon>
        <taxon>Eurotiomycetidae</taxon>
        <taxon>Eurotiales</taxon>
        <taxon>Trichocomaceae</taxon>
        <taxon>Talaromyces</taxon>
        <taxon>Talaromyces sect. Trachyspermi</taxon>
    </lineage>
</organism>
<feature type="compositionally biased region" description="Polar residues" evidence="11">
    <location>
        <begin position="1"/>
        <end position="20"/>
    </location>
</feature>
<feature type="compositionally biased region" description="Low complexity" evidence="11">
    <location>
        <begin position="567"/>
        <end position="586"/>
    </location>
</feature>
<gene>
    <name evidence="13" type="ORF">UA08_04429</name>
</gene>
<feature type="compositionally biased region" description="Polar residues" evidence="11">
    <location>
        <begin position="275"/>
        <end position="284"/>
    </location>
</feature>
<evidence type="ECO:0000313" key="13">
    <source>
        <dbReference type="EMBL" id="OKL60736.1"/>
    </source>
</evidence>
<evidence type="ECO:0000256" key="2">
    <source>
        <dbReference type="ARBA" id="ARBA00019309"/>
    </source>
</evidence>
<dbReference type="InterPro" id="IPR036887">
    <property type="entry name" value="HTH_APSES_sf"/>
</dbReference>
<dbReference type="InterPro" id="IPR003163">
    <property type="entry name" value="Tscrpt_reg_HTH_APSES-type"/>
</dbReference>
<feature type="compositionally biased region" description="Basic and acidic residues" evidence="11">
    <location>
        <begin position="589"/>
        <end position="610"/>
    </location>
</feature>
<evidence type="ECO:0000256" key="1">
    <source>
        <dbReference type="ARBA" id="ARBA00007247"/>
    </source>
</evidence>
<dbReference type="GO" id="GO:0030435">
    <property type="term" value="P:sporulation resulting in formation of a cellular spore"/>
    <property type="evidence" value="ECO:0007669"/>
    <property type="project" value="UniProtKB-KW"/>
</dbReference>
<dbReference type="GO" id="GO:0003700">
    <property type="term" value="F:DNA-binding transcription factor activity"/>
    <property type="evidence" value="ECO:0007669"/>
    <property type="project" value="TreeGrafter"/>
</dbReference>
<evidence type="ECO:0000256" key="6">
    <source>
        <dbReference type="ARBA" id="ARBA00023163"/>
    </source>
</evidence>
<feature type="compositionally biased region" description="Polar residues" evidence="11">
    <location>
        <begin position="313"/>
        <end position="357"/>
    </location>
</feature>
<evidence type="ECO:0000256" key="7">
    <source>
        <dbReference type="ARBA" id="ARBA00023321"/>
    </source>
</evidence>
<feature type="domain" description="HTH APSES-type" evidence="12">
    <location>
        <begin position="128"/>
        <end position="234"/>
    </location>
</feature>
<dbReference type="Proteomes" id="UP000214365">
    <property type="component" value="Unassembled WGS sequence"/>
</dbReference>
<dbReference type="GeneID" id="31004184"/>
<dbReference type="OrthoDB" id="5407653at2759"/>
<dbReference type="Pfam" id="PF04383">
    <property type="entry name" value="KilA-N"/>
    <property type="match status" value="1"/>
</dbReference>
<dbReference type="Gene3D" id="3.10.260.10">
    <property type="entry name" value="Transcription regulator HTH, APSES-type DNA-binding domain"/>
    <property type="match status" value="1"/>
</dbReference>
<evidence type="ECO:0000256" key="4">
    <source>
        <dbReference type="ARBA" id="ARBA00023015"/>
    </source>
</evidence>
<dbReference type="InterPro" id="IPR018004">
    <property type="entry name" value="KilA/APSES_HTH"/>
</dbReference>
<comment type="similarity">
    <text evidence="1">Belongs to the EFG1/PHD1/stuA family.</text>
</comment>
<feature type="region of interest" description="Disordered" evidence="11">
    <location>
        <begin position="1"/>
        <end position="56"/>
    </location>
</feature>
<dbReference type="GO" id="GO:0045944">
    <property type="term" value="P:positive regulation of transcription by RNA polymerase II"/>
    <property type="evidence" value="ECO:0007669"/>
    <property type="project" value="TreeGrafter"/>
</dbReference>
<comment type="caution">
    <text evidence="13">The sequence shown here is derived from an EMBL/GenBank/DDBJ whole genome shotgun (WGS) entry which is preliminary data.</text>
</comment>
<evidence type="ECO:0000313" key="14">
    <source>
        <dbReference type="Proteomes" id="UP000214365"/>
    </source>
</evidence>
<keyword evidence="6" id="KW-0804">Transcription</keyword>
<dbReference type="PANTHER" id="PTHR47792">
    <property type="entry name" value="PROTEIN SOK2-RELATED"/>
    <property type="match status" value="1"/>
</dbReference>
<dbReference type="FunFam" id="3.10.260.10:FF:000003">
    <property type="entry name" value="Ascospore maturation 1 protein"/>
    <property type="match status" value="1"/>
</dbReference>
<proteinExistence type="inferred from homology"/>
<dbReference type="AlphaFoldDB" id="A0A1Q5Q9C5"/>
<dbReference type="PROSITE" id="PS51299">
    <property type="entry name" value="HTH_APSES"/>
    <property type="match status" value="1"/>
</dbReference>
<evidence type="ECO:0000256" key="3">
    <source>
        <dbReference type="ARBA" id="ARBA00022969"/>
    </source>
</evidence>
<sequence length="645" mass="68691">MNQTQSYMDVHTSHFSSPQPYGTHGATAGGMVPYSHYQQPPPLLPPGSTAYPSTPGSYSYQYSNGVASTTQPASNSISSQVPTQILPLPAMTSHTVTPHGYVGGANPSQPPAVHDVSGQTCPPGAKPRVTATLWEDEGSLCYQVEAKGVCVARREDNHMINGTKLLNVAGMTRGRRDGILKSEKVRHVVKIGPMHLKGVWIPYERALDFANKEKITDLLYPLFVHNIGGLLYHPTNSNRTNMVVQDSQQRRLEGGQSARSSQGPQAPTLHHHHSMSGSVPSHMSQAPAPSIPQHNSSGRPGLDRAHTFPTPPASASSLIGIPSQGSTYDWNNQNMNSTVQPSQSLPIDTSLNNTRSMPTTPATTPPGNNLQGMPPYQSQPAYDSSKPYYSSAPSTQGQYASQPLAPQSITGYGQPLMKDMGPSGARPPLGPVEPDHTDVKVDRYSQPNGQLAGANGAGEEEPAPEQESEFVPDSGAGSYANRNSYTYTANPSVASLAGDHSQMGGSPSHQNGADRMTPRTASTNPPPQWTQGYNTPPRALPAGSISNIVSDTRGAPAAPNGDTYAPSTAYASNYSGYSSVNGSIGSTKRLREDDDDRQARPDGREGDYDTKRRKTLTETPIGAPVGGTFMPMQQPVPAGGVMRRR</sequence>
<feature type="compositionally biased region" description="Polar residues" evidence="11">
    <location>
        <begin position="480"/>
        <end position="493"/>
    </location>
</feature>
<evidence type="ECO:0000256" key="11">
    <source>
        <dbReference type="SAM" id="MobiDB-lite"/>
    </source>
</evidence>
<feature type="region of interest" description="Disordered" evidence="11">
    <location>
        <begin position="247"/>
        <end position="645"/>
    </location>
</feature>
<dbReference type="RefSeq" id="XP_020120857.1">
    <property type="nucleotide sequence ID" value="XM_020266750.1"/>
</dbReference>
<evidence type="ECO:0000256" key="5">
    <source>
        <dbReference type="ARBA" id="ARBA00023125"/>
    </source>
</evidence>
<keyword evidence="7" id="KW-0183">Conidiation</keyword>
<keyword evidence="4" id="KW-0805">Transcription regulation</keyword>
<evidence type="ECO:0000256" key="9">
    <source>
        <dbReference type="ARBA" id="ARBA00073215"/>
    </source>
</evidence>
<dbReference type="STRING" id="1441469.A0A1Q5Q9C5"/>
<dbReference type="SUPFAM" id="SSF54616">
    <property type="entry name" value="DNA-binding domain of Mlu1-box binding protein MBP1"/>
    <property type="match status" value="1"/>
</dbReference>
<protein>
    <recommendedName>
        <fullName evidence="9">Cell pattern formation-associated protein STUA</fullName>
    </recommendedName>
    <alternativeName>
        <fullName evidence="2 10">Cell pattern formation-associated protein stuA</fullName>
    </alternativeName>
    <alternativeName>
        <fullName evidence="8">Stunted protein A</fullName>
    </alternativeName>
</protein>
<dbReference type="InterPro" id="IPR029790">
    <property type="entry name" value="EFG1/Phd1/StuA"/>
</dbReference>
<dbReference type="GO" id="GO:0048315">
    <property type="term" value="P:conidium formation"/>
    <property type="evidence" value="ECO:0007669"/>
    <property type="project" value="UniProtKB-KW"/>
</dbReference>
<keyword evidence="5" id="KW-0238">DNA-binding</keyword>
<name>A0A1Q5Q9C5_TALAT</name>
<dbReference type="SMART" id="SM01252">
    <property type="entry name" value="KilA-N"/>
    <property type="match status" value="1"/>
</dbReference>
<evidence type="ECO:0000259" key="12">
    <source>
        <dbReference type="PROSITE" id="PS51299"/>
    </source>
</evidence>
<dbReference type="PANTHER" id="PTHR47792:SF1">
    <property type="entry name" value="PROTEIN SOK2-RELATED"/>
    <property type="match status" value="1"/>
</dbReference>
<evidence type="ECO:0000256" key="8">
    <source>
        <dbReference type="ARBA" id="ARBA00031907"/>
    </source>
</evidence>